<evidence type="ECO:0000313" key="2">
    <source>
        <dbReference type="Proteomes" id="UP000266841"/>
    </source>
</evidence>
<gene>
    <name evidence="1" type="ORF">THAOC_35705</name>
</gene>
<dbReference type="AlphaFoldDB" id="K0R1C1"/>
<reference evidence="1 2" key="1">
    <citation type="journal article" date="2012" name="Genome Biol.">
        <title>Genome and low-iron response of an oceanic diatom adapted to chronic iron limitation.</title>
        <authorList>
            <person name="Lommer M."/>
            <person name="Specht M."/>
            <person name="Roy A.S."/>
            <person name="Kraemer L."/>
            <person name="Andreson R."/>
            <person name="Gutowska M.A."/>
            <person name="Wolf J."/>
            <person name="Bergner S.V."/>
            <person name="Schilhabel M.B."/>
            <person name="Klostermeier U.C."/>
            <person name="Beiko R.G."/>
            <person name="Rosenstiel P."/>
            <person name="Hippler M."/>
            <person name="Laroche J."/>
        </authorList>
    </citation>
    <scope>NUCLEOTIDE SEQUENCE [LARGE SCALE GENOMIC DNA]</scope>
    <source>
        <strain evidence="1 2">CCMP1005</strain>
    </source>
</reference>
<accession>K0R1C1</accession>
<comment type="caution">
    <text evidence="1">The sequence shown here is derived from an EMBL/GenBank/DDBJ whole genome shotgun (WGS) entry which is preliminary data.</text>
</comment>
<name>K0R1C1_THAOC</name>
<proteinExistence type="predicted"/>
<dbReference type="Proteomes" id="UP000266841">
    <property type="component" value="Unassembled WGS sequence"/>
</dbReference>
<evidence type="ECO:0000313" key="1">
    <source>
        <dbReference type="EMBL" id="EJK45675.1"/>
    </source>
</evidence>
<sequence>MGGRSMIVAVGRRLPRLRRRRCFFNQTKLQTPEAGIAVGPHAARRRRDLKFIPGVIESRRRYVLPSRGRRGPTAIAIAPCPCVESRGAEPSNESGRRLSRPVRARSVYLGTFVFVKRLDINNSASAIVLNNKQAPRWERERCSTSISRRVRLYCVVPSSLCQNGLQLTNPRFRPQAGPKGEEAEG</sequence>
<keyword evidence="2" id="KW-1185">Reference proteome</keyword>
<protein>
    <submittedName>
        <fullName evidence="1">Uncharacterized protein</fullName>
    </submittedName>
</protein>
<dbReference type="EMBL" id="AGNL01048344">
    <property type="protein sequence ID" value="EJK45675.1"/>
    <property type="molecule type" value="Genomic_DNA"/>
</dbReference>
<organism evidence="1 2">
    <name type="scientific">Thalassiosira oceanica</name>
    <name type="common">Marine diatom</name>
    <dbReference type="NCBI Taxonomy" id="159749"/>
    <lineage>
        <taxon>Eukaryota</taxon>
        <taxon>Sar</taxon>
        <taxon>Stramenopiles</taxon>
        <taxon>Ochrophyta</taxon>
        <taxon>Bacillariophyta</taxon>
        <taxon>Coscinodiscophyceae</taxon>
        <taxon>Thalassiosirophycidae</taxon>
        <taxon>Thalassiosirales</taxon>
        <taxon>Thalassiosiraceae</taxon>
        <taxon>Thalassiosira</taxon>
    </lineage>
</organism>